<evidence type="ECO:0000256" key="2">
    <source>
        <dbReference type="SAM" id="SignalP"/>
    </source>
</evidence>
<keyword evidence="1" id="KW-1133">Transmembrane helix</keyword>
<dbReference type="EMBL" id="QNGE01001113">
    <property type="protein sequence ID" value="KAA3678408.1"/>
    <property type="molecule type" value="Genomic_DNA"/>
</dbReference>
<keyword evidence="1" id="KW-0812">Transmembrane</keyword>
<organism evidence="3 4">
    <name type="scientific">Paragonimus westermani</name>
    <dbReference type="NCBI Taxonomy" id="34504"/>
    <lineage>
        <taxon>Eukaryota</taxon>
        <taxon>Metazoa</taxon>
        <taxon>Spiralia</taxon>
        <taxon>Lophotrochozoa</taxon>
        <taxon>Platyhelminthes</taxon>
        <taxon>Trematoda</taxon>
        <taxon>Digenea</taxon>
        <taxon>Plagiorchiida</taxon>
        <taxon>Troglotremata</taxon>
        <taxon>Troglotrematidae</taxon>
        <taxon>Paragonimus</taxon>
    </lineage>
</organism>
<keyword evidence="1" id="KW-0472">Membrane</keyword>
<comment type="caution">
    <text evidence="3">The sequence shown here is derived from an EMBL/GenBank/DDBJ whole genome shotgun (WGS) entry which is preliminary data.</text>
</comment>
<reference evidence="3 4" key="1">
    <citation type="journal article" date="2019" name="Gigascience">
        <title>Whole-genome sequence of the oriental lung fluke Paragonimus westermani.</title>
        <authorList>
            <person name="Oey H."/>
            <person name="Zakrzewski M."/>
            <person name="Narain K."/>
            <person name="Devi K.R."/>
            <person name="Agatsuma T."/>
            <person name="Nawaratna S."/>
            <person name="Gobert G.N."/>
            <person name="Jones M.K."/>
            <person name="Ragan M.A."/>
            <person name="McManus D.P."/>
            <person name="Krause L."/>
        </authorList>
    </citation>
    <scope>NUCLEOTIDE SEQUENCE [LARGE SCALE GENOMIC DNA]</scope>
    <source>
        <strain evidence="3 4">IND2009</strain>
    </source>
</reference>
<gene>
    <name evidence="3" type="ORF">DEA37_0006347</name>
</gene>
<protein>
    <submittedName>
        <fullName evidence="3">Uncharacterized protein</fullName>
    </submittedName>
</protein>
<proteinExistence type="predicted"/>
<evidence type="ECO:0000256" key="1">
    <source>
        <dbReference type="SAM" id="Phobius"/>
    </source>
</evidence>
<evidence type="ECO:0000313" key="4">
    <source>
        <dbReference type="Proteomes" id="UP000324629"/>
    </source>
</evidence>
<feature type="signal peptide" evidence="2">
    <location>
        <begin position="1"/>
        <end position="31"/>
    </location>
</feature>
<evidence type="ECO:0000313" key="3">
    <source>
        <dbReference type="EMBL" id="KAA3678408.1"/>
    </source>
</evidence>
<name>A0A5J4NTK9_9TREM</name>
<sequence length="284" mass="32348">MLKRRLKLPALQMNIFRFAWLLLIHFGLARATADSRLSPFWVYITCSLVDSNVTLLDVKNMEINLQKAYTQAERQKIGYGLIKIPTSNSTVSIAKVVVSLKGTVHTFVFYVRSNSGIYLPSPYVVQTLSRLDRQQLAINLGVLIVHGPGVYDLEANQPVDDRFWLIGVAFAILITALILGWLITFVYYNVCLASVMHLWIRSPNKDSYENEGFRGEANQTADDVVSVSLPTLIKTTDRYTVELCIVLINQRLLFCHWKSKCFFKFNNHSVYTRSMIPSATTRIM</sequence>
<keyword evidence="2" id="KW-0732">Signal</keyword>
<feature type="transmembrane region" description="Helical" evidence="1">
    <location>
        <begin position="163"/>
        <end position="188"/>
    </location>
</feature>
<keyword evidence="4" id="KW-1185">Reference proteome</keyword>
<feature type="chain" id="PRO_5023908042" evidence="2">
    <location>
        <begin position="32"/>
        <end position="284"/>
    </location>
</feature>
<dbReference type="AlphaFoldDB" id="A0A5J4NTK9"/>
<dbReference type="Proteomes" id="UP000324629">
    <property type="component" value="Unassembled WGS sequence"/>
</dbReference>
<accession>A0A5J4NTK9</accession>